<reference evidence="4" key="1">
    <citation type="journal article" date="2019" name="Int. J. Syst. Evol. Microbiol.">
        <title>The Global Catalogue of Microorganisms (GCM) 10K type strain sequencing project: providing services to taxonomists for standard genome sequencing and annotation.</title>
        <authorList>
            <consortium name="The Broad Institute Genomics Platform"/>
            <consortium name="The Broad Institute Genome Sequencing Center for Infectious Disease"/>
            <person name="Wu L."/>
            <person name="Ma J."/>
        </authorList>
    </citation>
    <scope>NUCLEOTIDE SEQUENCE [LARGE SCALE GENOMIC DNA]</scope>
    <source>
        <strain evidence="4">JCM 18283</strain>
    </source>
</reference>
<accession>A0ABP9FNH7</accession>
<gene>
    <name evidence="3" type="ORF">GCM10023313_05300</name>
</gene>
<keyword evidence="4" id="KW-1185">Reference proteome</keyword>
<evidence type="ECO:0000313" key="4">
    <source>
        <dbReference type="Proteomes" id="UP001501436"/>
    </source>
</evidence>
<dbReference type="EMBL" id="BAABJI010000001">
    <property type="protein sequence ID" value="GAA4905569.1"/>
    <property type="molecule type" value="Genomic_DNA"/>
</dbReference>
<dbReference type="Proteomes" id="UP001501436">
    <property type="component" value="Unassembled WGS sequence"/>
</dbReference>
<keyword evidence="2" id="KW-0472">Membrane</keyword>
<name>A0ABP9FNH7_9SPHI</name>
<keyword evidence="2" id="KW-0812">Transmembrane</keyword>
<keyword evidence="2" id="KW-1133">Transmembrane helix</keyword>
<sequence length="115" mass="12726">MASSALLSNQRKGAIFCIIVSFYWLEQIVYTNLLIAAFIHAVQKRHIEGSGATALSQKKPAQPSQSEGLKSKSPVNANKVLTFKRYKAKFIPLGEDLGGVHYQTFTKLGSHYMIP</sequence>
<proteinExistence type="predicted"/>
<feature type="transmembrane region" description="Helical" evidence="2">
    <location>
        <begin position="13"/>
        <end position="39"/>
    </location>
</feature>
<evidence type="ECO:0000256" key="2">
    <source>
        <dbReference type="SAM" id="Phobius"/>
    </source>
</evidence>
<comment type="caution">
    <text evidence="3">The sequence shown here is derived from an EMBL/GenBank/DDBJ whole genome shotgun (WGS) entry which is preliminary data.</text>
</comment>
<evidence type="ECO:0000256" key="1">
    <source>
        <dbReference type="SAM" id="MobiDB-lite"/>
    </source>
</evidence>
<protein>
    <submittedName>
        <fullName evidence="3">Uncharacterized protein</fullName>
    </submittedName>
</protein>
<feature type="compositionally biased region" description="Polar residues" evidence="1">
    <location>
        <begin position="62"/>
        <end position="73"/>
    </location>
</feature>
<organism evidence="3 4">
    <name type="scientific">Mucilaginibacter defluvii</name>
    <dbReference type="NCBI Taxonomy" id="1196019"/>
    <lineage>
        <taxon>Bacteria</taxon>
        <taxon>Pseudomonadati</taxon>
        <taxon>Bacteroidota</taxon>
        <taxon>Sphingobacteriia</taxon>
        <taxon>Sphingobacteriales</taxon>
        <taxon>Sphingobacteriaceae</taxon>
        <taxon>Mucilaginibacter</taxon>
    </lineage>
</organism>
<feature type="region of interest" description="Disordered" evidence="1">
    <location>
        <begin position="51"/>
        <end position="73"/>
    </location>
</feature>
<evidence type="ECO:0000313" key="3">
    <source>
        <dbReference type="EMBL" id="GAA4905569.1"/>
    </source>
</evidence>